<dbReference type="InterPro" id="IPR025894">
    <property type="entry name" value="Mtf2_C_dom"/>
</dbReference>
<reference evidence="7" key="1">
    <citation type="submission" date="2025-08" db="UniProtKB">
        <authorList>
            <consortium name="RefSeq"/>
        </authorList>
    </citation>
    <scope>IDENTIFICATION</scope>
    <source>
        <tissue evidence="7">Testes</tissue>
    </source>
</reference>
<feature type="domain" description="Polycomb-like MTF2 factor 2 C-terminal" evidence="5">
    <location>
        <begin position="126"/>
        <end position="173"/>
    </location>
</feature>
<name>A0ABM0M394_SACKO</name>
<organism evidence="6 7">
    <name type="scientific">Saccoglossus kowalevskii</name>
    <name type="common">Acorn worm</name>
    <dbReference type="NCBI Taxonomy" id="10224"/>
    <lineage>
        <taxon>Eukaryota</taxon>
        <taxon>Metazoa</taxon>
        <taxon>Hemichordata</taxon>
        <taxon>Enteropneusta</taxon>
        <taxon>Harrimaniidae</taxon>
        <taxon>Saccoglossus</taxon>
    </lineage>
</organism>
<protein>
    <submittedName>
        <fullName evidence="7">Metal-response element-binding transcription factor 2-like</fullName>
    </submittedName>
</protein>
<sequence length="175" mass="19694">MSLLGKSKSARKMLQAALMKSTIEGQSMSPNQEYRGYQGSTSVMEWDEDSCSTTSSILDTIPSLKTRIKPDCFDQRSTDTDSMLSMFVPHSKRGRKRKRIEVKETNPIESDADFTSSSILSDKAMSLKHLRQSITSYFGAEGRLVCGEKFKVLAKRITPDMKVQYLVQWEGCTAE</sequence>
<keyword evidence="2" id="KW-0677">Repeat</keyword>
<comment type="subcellular location">
    <subcellularLocation>
        <location evidence="1">Nucleus</location>
    </subcellularLocation>
</comment>
<gene>
    <name evidence="7" type="primary">LOC102805962</name>
</gene>
<keyword evidence="4" id="KW-0539">Nucleus</keyword>
<evidence type="ECO:0000256" key="3">
    <source>
        <dbReference type="ARBA" id="ARBA00022853"/>
    </source>
</evidence>
<proteinExistence type="predicted"/>
<accession>A0ABM0M394</accession>
<evidence type="ECO:0000256" key="1">
    <source>
        <dbReference type="ARBA" id="ARBA00004123"/>
    </source>
</evidence>
<dbReference type="Proteomes" id="UP000694865">
    <property type="component" value="Unplaced"/>
</dbReference>
<keyword evidence="3" id="KW-0156">Chromatin regulator</keyword>
<evidence type="ECO:0000256" key="2">
    <source>
        <dbReference type="ARBA" id="ARBA00022737"/>
    </source>
</evidence>
<evidence type="ECO:0000259" key="5">
    <source>
        <dbReference type="Pfam" id="PF14061"/>
    </source>
</evidence>
<evidence type="ECO:0000313" key="7">
    <source>
        <dbReference type="RefSeq" id="XP_006814485.1"/>
    </source>
</evidence>
<keyword evidence="6" id="KW-1185">Reference proteome</keyword>
<evidence type="ECO:0000256" key="4">
    <source>
        <dbReference type="ARBA" id="ARBA00023242"/>
    </source>
</evidence>
<dbReference type="RefSeq" id="XP_006814485.1">
    <property type="nucleotide sequence ID" value="XM_006814422.1"/>
</dbReference>
<evidence type="ECO:0000313" key="6">
    <source>
        <dbReference type="Proteomes" id="UP000694865"/>
    </source>
</evidence>
<dbReference type="Pfam" id="PF14061">
    <property type="entry name" value="Mtf2_C"/>
    <property type="match status" value="1"/>
</dbReference>
<dbReference type="GeneID" id="102805962"/>